<dbReference type="Proteomes" id="UP000004322">
    <property type="component" value="Unassembled WGS sequence"/>
</dbReference>
<evidence type="ECO:0000313" key="2">
    <source>
        <dbReference type="EMBL" id="EHI73701.1"/>
    </source>
</evidence>
<organism evidence="2 3">
    <name type="scientific">Streptococcus criceti HS-6</name>
    <dbReference type="NCBI Taxonomy" id="873449"/>
    <lineage>
        <taxon>Bacteria</taxon>
        <taxon>Bacillati</taxon>
        <taxon>Bacillota</taxon>
        <taxon>Bacilli</taxon>
        <taxon>Lactobacillales</taxon>
        <taxon>Streptococcaceae</taxon>
        <taxon>Streptococcus</taxon>
    </lineage>
</organism>
<dbReference type="OrthoDB" id="9812829at2"/>
<dbReference type="STRING" id="873449.STRCR_1602"/>
<evidence type="ECO:0000256" key="1">
    <source>
        <dbReference type="SAM" id="MobiDB-lite"/>
    </source>
</evidence>
<feature type="compositionally biased region" description="Polar residues" evidence="1">
    <location>
        <begin position="105"/>
        <end position="115"/>
    </location>
</feature>
<keyword evidence="3" id="KW-1185">Reference proteome</keyword>
<dbReference type="NCBIfam" id="TIGR03726">
    <property type="entry name" value="strep_RK_lipo"/>
    <property type="match status" value="1"/>
</dbReference>
<sequence>MNKNYLFNRQNFANAKGHGIKRRSSKGLLAGIILAGTLIILGAGQTVSADDHATAPEDKVTETASPDGLSQTTEDQQAAAADRALSGDSDQTEEQPVNETKEQTENQAALFNDRQTVSDDEEEEDNESEEDEEEGDENTESSDNAVAYSKKYDEDNDGDDEEDKTTIAFSDAAAQSSSSRVTIDGQNVTISAAGTYTLTGSANGYHIAVADGVTGKVKLKLKAVNLTESTISSAGDLAIKVSADSSLSSSEATIEAGGALFITGKKKSTLTLTSSESHAIKAKGLEAKEVNLNLNSATKDGINAQTEVSIKESNIAITAGDDGIQVSDDTDVNAGDLKIKDSTVNITAASKGITANDEVTVKGSTTITIKSDSEGIEGRHVELKKGTITIDSGDDVINATEWTAKDDADLSQLTNSPSDIKNDVAIILSGADVSGIGYDDGVDSNGNLTVTGGNLKIQSKTDYSSAIDYDGIGLASGGTIWGIGHMGFAQGFSTGTKQAYIIGIISGLAGDTITVIDENGEVVAETKAEVDFDNVVYSSKDLKEGKTYTITTADGHPAKVRATKETTPHPEIRRDIPKDTIPLLPNGHHPAFPGSGTPPEDNH</sequence>
<feature type="compositionally biased region" description="Low complexity" evidence="1">
    <location>
        <begin position="75"/>
        <end position="84"/>
    </location>
</feature>
<dbReference type="eggNOG" id="ENOG502Z8AD">
    <property type="taxonomic scope" value="Bacteria"/>
</dbReference>
<dbReference type="InterPro" id="IPR025584">
    <property type="entry name" value="Cthe_2159"/>
</dbReference>
<accession>G5JPF0</accession>
<comment type="caution">
    <text evidence="2">The sequence shown here is derived from an EMBL/GenBank/DDBJ whole genome shotgun (WGS) entry which is preliminary data.</text>
</comment>
<feature type="compositionally biased region" description="Basic and acidic residues" evidence="1">
    <location>
        <begin position="562"/>
        <end position="578"/>
    </location>
</feature>
<name>G5JPF0_STRCG</name>
<dbReference type="EMBL" id="AEUV02000002">
    <property type="protein sequence ID" value="EHI73701.1"/>
    <property type="molecule type" value="Genomic_DNA"/>
</dbReference>
<dbReference type="RefSeq" id="WP_004225999.1">
    <property type="nucleotide sequence ID" value="NZ_AEUV02000002.1"/>
</dbReference>
<evidence type="ECO:0000313" key="3">
    <source>
        <dbReference type="Proteomes" id="UP000004322"/>
    </source>
</evidence>
<feature type="region of interest" description="Disordered" evidence="1">
    <location>
        <begin position="51"/>
        <end position="163"/>
    </location>
</feature>
<dbReference type="Pfam" id="PF14262">
    <property type="entry name" value="Cthe_2159"/>
    <property type="match status" value="1"/>
</dbReference>
<feature type="compositionally biased region" description="Basic and acidic residues" evidence="1">
    <location>
        <begin position="51"/>
        <end position="61"/>
    </location>
</feature>
<proteinExistence type="predicted"/>
<feature type="compositionally biased region" description="Acidic residues" evidence="1">
    <location>
        <begin position="118"/>
        <end position="140"/>
    </location>
</feature>
<dbReference type="AlphaFoldDB" id="G5JPF0"/>
<feature type="compositionally biased region" description="Acidic residues" evidence="1">
    <location>
        <begin position="154"/>
        <end position="163"/>
    </location>
</feature>
<gene>
    <name evidence="2" type="ORF">STRCR_1602</name>
</gene>
<protein>
    <recommendedName>
        <fullName evidence="4">Carbohydrate-binding domain-containing protein</fullName>
    </recommendedName>
</protein>
<evidence type="ECO:0008006" key="4">
    <source>
        <dbReference type="Google" id="ProtNLM"/>
    </source>
</evidence>
<feature type="region of interest" description="Disordered" evidence="1">
    <location>
        <begin position="562"/>
        <end position="603"/>
    </location>
</feature>
<reference evidence="2" key="1">
    <citation type="submission" date="2011-07" db="EMBL/GenBank/DDBJ databases">
        <authorList>
            <person name="Stanhope M.J."/>
            <person name="Durkin A.S."/>
            <person name="Hostetler J."/>
            <person name="Kim M."/>
            <person name="Radune D."/>
            <person name="Singh I."/>
            <person name="Town C.D."/>
        </authorList>
    </citation>
    <scope>NUCLEOTIDE SEQUENCE [LARGE SCALE GENOMIC DNA]</scope>
    <source>
        <strain evidence="2">HS-6</strain>
    </source>
</reference>
<feature type="compositionally biased region" description="Polar residues" evidence="1">
    <location>
        <begin position="62"/>
        <end position="74"/>
    </location>
</feature>
<dbReference type="InterPro" id="IPR021197">
    <property type="entry name" value="Cross-wall-target_lipo_motif"/>
</dbReference>